<dbReference type="AlphaFoldDB" id="A0A2R5G1T4"/>
<dbReference type="OrthoDB" id="10262359at2759"/>
<keyword evidence="4 6" id="KW-1133">Transmembrane helix</keyword>
<comment type="similarity">
    <text evidence="2">Belongs to the TM2 family.</text>
</comment>
<evidence type="ECO:0000313" key="9">
    <source>
        <dbReference type="Proteomes" id="UP000241890"/>
    </source>
</evidence>
<reference evidence="8 9" key="1">
    <citation type="submission" date="2017-12" db="EMBL/GenBank/DDBJ databases">
        <title>Sequencing, de novo assembly and annotation of complete genome of a new Thraustochytrid species, strain FCC1311.</title>
        <authorList>
            <person name="Sedici K."/>
            <person name="Godart F."/>
            <person name="Aiese Cigliano R."/>
            <person name="Sanseverino W."/>
            <person name="Barakat M."/>
            <person name="Ortet P."/>
            <person name="Marechal E."/>
            <person name="Cagnac O."/>
            <person name="Amato A."/>
        </authorList>
    </citation>
    <scope>NUCLEOTIDE SEQUENCE [LARGE SCALE GENOMIC DNA]</scope>
</reference>
<feature type="transmembrane region" description="Helical" evidence="6">
    <location>
        <begin position="259"/>
        <end position="278"/>
    </location>
</feature>
<keyword evidence="3 6" id="KW-0812">Transmembrane</keyword>
<dbReference type="InterPro" id="IPR007829">
    <property type="entry name" value="TM2"/>
</dbReference>
<accession>A0A2R5G1T4</accession>
<evidence type="ECO:0000256" key="1">
    <source>
        <dbReference type="ARBA" id="ARBA00004141"/>
    </source>
</evidence>
<dbReference type="InParanoid" id="A0A2R5G1T4"/>
<dbReference type="EMBL" id="BEYU01000009">
    <property type="protein sequence ID" value="GBG24952.1"/>
    <property type="molecule type" value="Genomic_DNA"/>
</dbReference>
<sequence>MDAPGDHYGAQVRLDEPLQRSMYPAGEVPAARVVHHVDAEEDIEAAKVVAQEDHEGNVIFSGEPGTGACAHSERSDTAHVRFPSFDSNSLVVGQDLSWSSMFTVTLLLGWSGAHQFALGRFKWGFLYVATLGFLGWGIIVDLLSLRTLLDSRCKHLRLDGHNDLLVERQNMAQRAHDSYVLWIFGMLGLHQFYLGRTRVGLLYLCSFGLFGMYIFDLVHIPALSRANADELHVFEAYLTLIPGGFFGLHHFYLGNWKLGLLYLCTLGLLGFGFLIDLVRLPSLVQKANKEREAEDAQDARDHQHDITRA</sequence>
<feature type="domain" description="TM2" evidence="7">
    <location>
        <begin position="179"/>
        <end position="217"/>
    </location>
</feature>
<organism evidence="8 9">
    <name type="scientific">Hondaea fermentalgiana</name>
    <dbReference type="NCBI Taxonomy" id="2315210"/>
    <lineage>
        <taxon>Eukaryota</taxon>
        <taxon>Sar</taxon>
        <taxon>Stramenopiles</taxon>
        <taxon>Bigyra</taxon>
        <taxon>Labyrinthulomycetes</taxon>
        <taxon>Thraustochytrida</taxon>
        <taxon>Thraustochytriidae</taxon>
        <taxon>Hondaea</taxon>
    </lineage>
</organism>
<name>A0A2R5G1T4_9STRA</name>
<feature type="transmembrane region" description="Helical" evidence="6">
    <location>
        <begin position="201"/>
        <end position="222"/>
    </location>
</feature>
<evidence type="ECO:0000256" key="2">
    <source>
        <dbReference type="ARBA" id="ARBA00008284"/>
    </source>
</evidence>
<evidence type="ECO:0000313" key="8">
    <source>
        <dbReference type="EMBL" id="GBG24952.1"/>
    </source>
</evidence>
<comment type="caution">
    <text evidence="8">The sequence shown here is derived from an EMBL/GenBank/DDBJ whole genome shotgun (WGS) entry which is preliminary data.</text>
</comment>
<protein>
    <submittedName>
        <fullName evidence="8">TM2 domain-containing protein DDB_G0287015</fullName>
    </submittedName>
</protein>
<evidence type="ECO:0000256" key="5">
    <source>
        <dbReference type="ARBA" id="ARBA00023136"/>
    </source>
</evidence>
<feature type="transmembrane region" description="Helical" evidence="6">
    <location>
        <begin position="125"/>
        <end position="149"/>
    </location>
</feature>
<feature type="transmembrane region" description="Helical" evidence="6">
    <location>
        <begin position="178"/>
        <end position="195"/>
    </location>
</feature>
<dbReference type="Pfam" id="PF05154">
    <property type="entry name" value="TM2"/>
    <property type="match status" value="3"/>
</dbReference>
<keyword evidence="5 6" id="KW-0472">Membrane</keyword>
<comment type="subcellular location">
    <subcellularLocation>
        <location evidence="1">Membrane</location>
        <topology evidence="1">Multi-pass membrane protein</topology>
    </subcellularLocation>
</comment>
<dbReference type="PANTHER" id="PTHR21016:SF25">
    <property type="entry name" value="TM2 DOMAIN-CONTAINING PROTEIN DDB_G0277895-RELATED"/>
    <property type="match status" value="1"/>
</dbReference>
<dbReference type="PANTHER" id="PTHR21016">
    <property type="entry name" value="BETA-AMYLOID BINDING PROTEIN-RELATED"/>
    <property type="match status" value="1"/>
</dbReference>
<dbReference type="Proteomes" id="UP000241890">
    <property type="component" value="Unassembled WGS sequence"/>
</dbReference>
<evidence type="ECO:0000259" key="7">
    <source>
        <dbReference type="Pfam" id="PF05154"/>
    </source>
</evidence>
<feature type="transmembrane region" description="Helical" evidence="6">
    <location>
        <begin position="234"/>
        <end position="253"/>
    </location>
</feature>
<evidence type="ECO:0000256" key="4">
    <source>
        <dbReference type="ARBA" id="ARBA00022989"/>
    </source>
</evidence>
<keyword evidence="9" id="KW-1185">Reference proteome</keyword>
<evidence type="ECO:0000256" key="6">
    <source>
        <dbReference type="SAM" id="Phobius"/>
    </source>
</evidence>
<proteinExistence type="inferred from homology"/>
<feature type="domain" description="TM2" evidence="7">
    <location>
        <begin position="101"/>
        <end position="142"/>
    </location>
</feature>
<dbReference type="GO" id="GO:0016020">
    <property type="term" value="C:membrane"/>
    <property type="evidence" value="ECO:0007669"/>
    <property type="project" value="UniProtKB-SubCell"/>
</dbReference>
<gene>
    <name evidence="8" type="ORF">FCC1311_011692</name>
</gene>
<feature type="domain" description="TM2" evidence="7">
    <location>
        <begin position="236"/>
        <end position="278"/>
    </location>
</feature>
<evidence type="ECO:0000256" key="3">
    <source>
        <dbReference type="ARBA" id="ARBA00022692"/>
    </source>
</evidence>
<dbReference type="InterPro" id="IPR050932">
    <property type="entry name" value="TM2D1-3-like"/>
</dbReference>